<dbReference type="HAMAP" id="MF_00445">
    <property type="entry name" value="NDH1_NuoN_1"/>
    <property type="match status" value="1"/>
</dbReference>
<feature type="transmembrane region" description="Helical" evidence="5">
    <location>
        <begin position="414"/>
        <end position="435"/>
    </location>
</feature>
<keyword evidence="5" id="KW-1278">Translocase</keyword>
<keyword evidence="2 5" id="KW-0812">Transmembrane</keyword>
<comment type="subunit">
    <text evidence="5">NDH-1 is composed of 14 different subunits. Subunits NuoA, H, J, K, L, M, N constitute the membrane sector of the complex.</text>
</comment>
<feature type="transmembrane region" description="Helical" evidence="5">
    <location>
        <begin position="77"/>
        <end position="99"/>
    </location>
</feature>
<comment type="function">
    <text evidence="5">NDH-1 shuttles electrons from NADH, via FMN and iron-sulfur (Fe-S) centers, to quinones in the respiratory chain. The immediate electron acceptor for the enzyme in this species is believed to be ubiquinone. Couples the redox reaction to proton translocation (for every two electrons transferred, four hydrogen ions are translocated across the cytoplasmic membrane), and thus conserves the redox energy in a proton gradient.</text>
</comment>
<feature type="transmembrane region" description="Helical" evidence="5">
    <location>
        <begin position="46"/>
        <end position="65"/>
    </location>
</feature>
<evidence type="ECO:0000256" key="6">
    <source>
        <dbReference type="RuleBase" id="RU000320"/>
    </source>
</evidence>
<sequence>MNSIPPIAIEFASLNFPTIIPMIVAIVGALVILIIDLVNKNLDKSLYVMIAVLFLLIDLGTLIGFTSDVRGFFDLLLVDGIAILSQIIIVIASFLFVLTAMGKLRFQEYRYPEYFALYLFMVAGFQFMVSSDSLILILVGLETASMALYTIIAMHNRANALEAAIKYFTMGALSTAFFAFGSLIFYALTGTVELGKVSEVLVASEYENYPLVLLGVIFMLGALGFKLSLVPYHTWVADVYEGSTAALAGFLSIVPKMAGFVVALRFFEIFIASNDPFVEIILYLTVVLTITIPNIIALLQNDINRMLAYSSISNAGFAMTAILIGSTQATQALFLYWLMFLITNLGAFSMLWINRSKDYNTFSSDHEMEKYSGLIKKEPFSALMMGLFLFSLAGIPPFALFWGKLYLIGSAVNAGYIILALIMVINSAIAGYYYLKPIVFMFLKDANKEVEVKFLSNSTPTIKGLIGFCAVLVIFSIFLIEPLLEIISYYVQISGY</sequence>
<dbReference type="RefSeq" id="WP_114840264.1">
    <property type="nucleotide sequence ID" value="NZ_CP031217.1"/>
</dbReference>
<dbReference type="AlphaFoldDB" id="A0AAX2A7U5"/>
<dbReference type="KEGG" id="hbv:ABIV_2512"/>
<keyword evidence="8" id="KW-0560">Oxidoreductase</keyword>
<keyword evidence="5" id="KW-0520">NAD</keyword>
<keyword evidence="5" id="KW-0874">Quinone</keyword>
<feature type="domain" description="NADH:quinone oxidoreductase/Mrp antiporter transmembrane" evidence="7">
    <location>
        <begin position="131"/>
        <end position="429"/>
    </location>
</feature>
<dbReference type="NCBIfam" id="NF004444">
    <property type="entry name" value="PRK05777.2-2"/>
    <property type="match status" value="1"/>
</dbReference>
<reference evidence="9 11" key="1">
    <citation type="submission" date="2017-10" db="EMBL/GenBank/DDBJ databases">
        <title>Genomics of the genus Arcobacter.</title>
        <authorList>
            <person name="Perez-Cataluna A."/>
            <person name="Figueras M.J."/>
        </authorList>
    </citation>
    <scope>NUCLEOTIDE SEQUENCE [LARGE SCALE GENOMIC DNA]</scope>
    <source>
        <strain evidence="9 11">CECT 7835</strain>
    </source>
</reference>
<comment type="similarity">
    <text evidence="5">Belongs to the complex I subunit 2 family.</text>
</comment>
<dbReference type="GO" id="GO:0048038">
    <property type="term" value="F:quinone binding"/>
    <property type="evidence" value="ECO:0007669"/>
    <property type="project" value="UniProtKB-KW"/>
</dbReference>
<feature type="transmembrane region" description="Helical" evidence="5">
    <location>
        <begin position="380"/>
        <end position="402"/>
    </location>
</feature>
<comment type="subcellular location">
    <subcellularLocation>
        <location evidence="5">Cell membrane</location>
        <topology evidence="5">Multi-pass membrane protein</topology>
    </subcellularLocation>
    <subcellularLocation>
        <location evidence="1">Endomembrane system</location>
        <topology evidence="1">Multi-pass membrane protein</topology>
    </subcellularLocation>
    <subcellularLocation>
        <location evidence="6">Membrane</location>
        <topology evidence="6">Multi-pass membrane protein</topology>
    </subcellularLocation>
</comment>
<dbReference type="Pfam" id="PF00361">
    <property type="entry name" value="Proton_antipo_M"/>
    <property type="match status" value="1"/>
</dbReference>
<keyword evidence="3 5" id="KW-1133">Transmembrane helix</keyword>
<dbReference type="NCBIfam" id="TIGR01770">
    <property type="entry name" value="NDH_I_N"/>
    <property type="match status" value="1"/>
</dbReference>
<feature type="transmembrane region" description="Helical" evidence="5">
    <location>
        <begin position="333"/>
        <end position="353"/>
    </location>
</feature>
<dbReference type="EMBL" id="CP031217">
    <property type="protein sequence ID" value="AXH13483.1"/>
    <property type="molecule type" value="Genomic_DNA"/>
</dbReference>
<feature type="transmembrane region" description="Helical" evidence="5">
    <location>
        <begin position="244"/>
        <end position="268"/>
    </location>
</feature>
<proteinExistence type="inferred from homology"/>
<dbReference type="GO" id="GO:0012505">
    <property type="term" value="C:endomembrane system"/>
    <property type="evidence" value="ECO:0007669"/>
    <property type="project" value="UniProtKB-SubCell"/>
</dbReference>
<feature type="transmembrane region" description="Helical" evidence="5">
    <location>
        <begin position="209"/>
        <end position="232"/>
    </location>
</feature>
<gene>
    <name evidence="8" type="primary">nuoN2</name>
    <name evidence="5" type="synonym">nuoN</name>
    <name evidence="8" type="ORF">ABIV_2512</name>
    <name evidence="9" type="ORF">CRV05_05935</name>
</gene>
<evidence type="ECO:0000259" key="7">
    <source>
        <dbReference type="Pfam" id="PF00361"/>
    </source>
</evidence>
<feature type="transmembrane region" description="Helical" evidence="5">
    <location>
        <begin position="465"/>
        <end position="491"/>
    </location>
</feature>
<dbReference type="EMBL" id="PDKM01000003">
    <property type="protein sequence ID" value="RXK09920.1"/>
    <property type="molecule type" value="Genomic_DNA"/>
</dbReference>
<dbReference type="InterPro" id="IPR001750">
    <property type="entry name" value="ND/Mrp_TM"/>
</dbReference>
<dbReference type="EC" id="7.1.1.-" evidence="5"/>
<evidence type="ECO:0000256" key="3">
    <source>
        <dbReference type="ARBA" id="ARBA00022989"/>
    </source>
</evidence>
<organism evidence="9 11">
    <name type="scientific">Halarcobacter bivalviorum</name>
    <dbReference type="NCBI Taxonomy" id="663364"/>
    <lineage>
        <taxon>Bacteria</taxon>
        <taxon>Pseudomonadati</taxon>
        <taxon>Campylobacterota</taxon>
        <taxon>Epsilonproteobacteria</taxon>
        <taxon>Campylobacterales</taxon>
        <taxon>Arcobacteraceae</taxon>
        <taxon>Halarcobacter</taxon>
    </lineage>
</organism>
<keyword evidence="5" id="KW-0830">Ubiquinone</keyword>
<dbReference type="GO" id="GO:0050136">
    <property type="term" value="F:NADH dehydrogenase (quinone) (non-electrogenic) activity"/>
    <property type="evidence" value="ECO:0007669"/>
    <property type="project" value="UniProtKB-UniRule"/>
</dbReference>
<evidence type="ECO:0000256" key="4">
    <source>
        <dbReference type="ARBA" id="ARBA00023136"/>
    </source>
</evidence>
<evidence type="ECO:0000256" key="2">
    <source>
        <dbReference type="ARBA" id="ARBA00022692"/>
    </source>
</evidence>
<dbReference type="InterPro" id="IPR010096">
    <property type="entry name" value="NADH-Q_OxRdtase_suN/2"/>
</dbReference>
<feature type="transmembrane region" description="Helical" evidence="5">
    <location>
        <begin position="111"/>
        <end position="129"/>
    </location>
</feature>
<evidence type="ECO:0000256" key="1">
    <source>
        <dbReference type="ARBA" id="ARBA00004127"/>
    </source>
</evidence>
<feature type="transmembrane region" description="Helical" evidence="5">
    <location>
        <begin position="167"/>
        <end position="189"/>
    </location>
</feature>
<feature type="transmembrane region" description="Helical" evidence="5">
    <location>
        <begin position="19"/>
        <end position="39"/>
    </location>
</feature>
<feature type="transmembrane region" description="Helical" evidence="5">
    <location>
        <begin position="306"/>
        <end position="327"/>
    </location>
</feature>
<feature type="transmembrane region" description="Helical" evidence="5">
    <location>
        <begin position="280"/>
        <end position="299"/>
    </location>
</feature>
<evidence type="ECO:0000313" key="9">
    <source>
        <dbReference type="EMBL" id="RXK09920.1"/>
    </source>
</evidence>
<keyword evidence="4 5" id="KW-0472">Membrane</keyword>
<dbReference type="GO" id="GO:0005886">
    <property type="term" value="C:plasma membrane"/>
    <property type="evidence" value="ECO:0007669"/>
    <property type="project" value="UniProtKB-SubCell"/>
</dbReference>
<evidence type="ECO:0000313" key="10">
    <source>
        <dbReference type="Proteomes" id="UP000253850"/>
    </source>
</evidence>
<dbReference type="GO" id="GO:0008137">
    <property type="term" value="F:NADH dehydrogenase (ubiquinone) activity"/>
    <property type="evidence" value="ECO:0007669"/>
    <property type="project" value="InterPro"/>
</dbReference>
<evidence type="ECO:0000313" key="8">
    <source>
        <dbReference type="EMBL" id="AXH13483.1"/>
    </source>
</evidence>
<dbReference type="GO" id="GO:0042773">
    <property type="term" value="P:ATP synthesis coupled electron transport"/>
    <property type="evidence" value="ECO:0007669"/>
    <property type="project" value="InterPro"/>
</dbReference>
<reference evidence="8 10" key="2">
    <citation type="submission" date="2018-07" db="EMBL/GenBank/DDBJ databases">
        <title>Complete genome of the Arcobacter bivalviorum type strain LMG 26154.</title>
        <authorList>
            <person name="Miller W.G."/>
            <person name="Yee E."/>
            <person name="Bono J.L."/>
        </authorList>
    </citation>
    <scope>NUCLEOTIDE SEQUENCE [LARGE SCALE GENOMIC DNA]</scope>
    <source>
        <strain evidence="8 10">LMG 26154</strain>
    </source>
</reference>
<keyword evidence="11" id="KW-1185">Reference proteome</keyword>
<protein>
    <recommendedName>
        <fullName evidence="5">NADH-quinone oxidoreductase subunit N</fullName>
        <ecNumber evidence="5">7.1.1.-</ecNumber>
    </recommendedName>
    <alternativeName>
        <fullName evidence="5">NADH dehydrogenase I subunit N</fullName>
    </alternativeName>
    <alternativeName>
        <fullName evidence="5">NDH-1 subunit N</fullName>
    </alternativeName>
</protein>
<keyword evidence="5" id="KW-0813">Transport</keyword>
<evidence type="ECO:0000256" key="5">
    <source>
        <dbReference type="HAMAP-Rule" id="MF_00445"/>
    </source>
</evidence>
<keyword evidence="5" id="KW-1003">Cell membrane</keyword>
<comment type="catalytic activity">
    <reaction evidence="5">
        <text>a quinone + NADH + 5 H(+)(in) = a quinol + NAD(+) + 4 H(+)(out)</text>
        <dbReference type="Rhea" id="RHEA:57888"/>
        <dbReference type="ChEBI" id="CHEBI:15378"/>
        <dbReference type="ChEBI" id="CHEBI:24646"/>
        <dbReference type="ChEBI" id="CHEBI:57540"/>
        <dbReference type="ChEBI" id="CHEBI:57945"/>
        <dbReference type="ChEBI" id="CHEBI:132124"/>
    </reaction>
</comment>
<evidence type="ECO:0000313" key="11">
    <source>
        <dbReference type="Proteomes" id="UP000289193"/>
    </source>
</evidence>
<dbReference type="Proteomes" id="UP000289193">
    <property type="component" value="Unassembled WGS sequence"/>
</dbReference>
<dbReference type="PANTHER" id="PTHR22773">
    <property type="entry name" value="NADH DEHYDROGENASE"/>
    <property type="match status" value="1"/>
</dbReference>
<name>A0AAX2A7U5_9BACT</name>
<dbReference type="Proteomes" id="UP000253850">
    <property type="component" value="Chromosome"/>
</dbReference>
<feature type="transmembrane region" description="Helical" evidence="5">
    <location>
        <begin position="135"/>
        <end position="155"/>
    </location>
</feature>
<accession>A0AAX2A7U5</accession>